<evidence type="ECO:0000313" key="5">
    <source>
        <dbReference type="Proteomes" id="UP000007305"/>
    </source>
</evidence>
<dbReference type="PROSITE" id="PS50202">
    <property type="entry name" value="MSP"/>
    <property type="match status" value="1"/>
</dbReference>
<dbReference type="SUPFAM" id="SSF49354">
    <property type="entry name" value="PapD-like"/>
    <property type="match status" value="1"/>
</dbReference>
<evidence type="ECO:0000256" key="1">
    <source>
        <dbReference type="ARBA" id="ARBA00008932"/>
    </source>
</evidence>
<feature type="domain" description="MSP" evidence="3">
    <location>
        <begin position="5"/>
        <end position="113"/>
    </location>
</feature>
<dbReference type="InterPro" id="IPR016763">
    <property type="entry name" value="VAP"/>
</dbReference>
<keyword evidence="5" id="KW-1185">Reference proteome</keyword>
<dbReference type="InterPro" id="IPR008962">
    <property type="entry name" value="PapD-like_sf"/>
</dbReference>
<name>A0A804NU93_MAIZE</name>
<reference evidence="4" key="2">
    <citation type="submission" date="2019-07" db="EMBL/GenBank/DDBJ databases">
        <authorList>
            <person name="Seetharam A."/>
            <person name="Woodhouse M."/>
            <person name="Cannon E."/>
        </authorList>
    </citation>
    <scope>NUCLEOTIDE SEQUENCE [LARGE SCALE GENOMIC DNA]</scope>
    <source>
        <strain evidence="4">cv. B73</strain>
    </source>
</reference>
<reference evidence="4" key="3">
    <citation type="submission" date="2021-05" db="UniProtKB">
        <authorList>
            <consortium name="EnsemblPlants"/>
        </authorList>
    </citation>
    <scope>IDENTIFICATION</scope>
    <source>
        <strain evidence="4">cv. B73</strain>
    </source>
</reference>
<sequence>MSNTLLRVCPSDLKMPFEVKKHSSACLELVNRTDRWVAFKVKTTNPRKYSVRPASGVVQPRGSCGITSAHDASAQGGAPGLPVQGQVSRSERRGGGGDDAQGHCPWHVQQSAR</sequence>
<dbReference type="Gene3D" id="2.60.40.10">
    <property type="entry name" value="Immunoglobulins"/>
    <property type="match status" value="1"/>
</dbReference>
<comment type="similarity">
    <text evidence="1">Belongs to the VAMP-associated protein (VAP) (TC 9.B.17) family.</text>
</comment>
<dbReference type="Gramene" id="Zm00001eb186710_T001">
    <property type="protein sequence ID" value="Zm00001eb186710_P001"/>
    <property type="gene ID" value="Zm00001eb186710"/>
</dbReference>
<dbReference type="InterPro" id="IPR013783">
    <property type="entry name" value="Ig-like_fold"/>
</dbReference>
<protein>
    <recommendedName>
        <fullName evidence="3">MSP domain-containing protein</fullName>
    </recommendedName>
</protein>
<dbReference type="EnsemblPlants" id="Zm00001eb186710_T001">
    <property type="protein sequence ID" value="Zm00001eb186710_P001"/>
    <property type="gene ID" value="Zm00001eb186710"/>
</dbReference>
<dbReference type="PANTHER" id="PTHR10809:SF51">
    <property type="entry name" value="VESICLE-ASSOCIATED PROTEIN 1-3"/>
    <property type="match status" value="1"/>
</dbReference>
<proteinExistence type="inferred from homology"/>
<feature type="region of interest" description="Disordered" evidence="2">
    <location>
        <begin position="48"/>
        <end position="113"/>
    </location>
</feature>
<reference evidence="5" key="1">
    <citation type="journal article" date="2009" name="Science">
        <title>The B73 maize genome: complexity, diversity, and dynamics.</title>
        <authorList>
            <person name="Schnable P.S."/>
            <person name="Ware D."/>
            <person name="Fulton R.S."/>
            <person name="Stein J.C."/>
            <person name="Wei F."/>
            <person name="Pasternak S."/>
            <person name="Liang C."/>
            <person name="Zhang J."/>
            <person name="Fulton L."/>
            <person name="Graves T.A."/>
            <person name="Minx P."/>
            <person name="Reily A.D."/>
            <person name="Courtney L."/>
            <person name="Kruchowski S.S."/>
            <person name="Tomlinson C."/>
            <person name="Strong C."/>
            <person name="Delehaunty K."/>
            <person name="Fronick C."/>
            <person name="Courtney B."/>
            <person name="Rock S.M."/>
            <person name="Belter E."/>
            <person name="Du F."/>
            <person name="Kim K."/>
            <person name="Abbott R.M."/>
            <person name="Cotton M."/>
            <person name="Levy A."/>
            <person name="Marchetto P."/>
            <person name="Ochoa K."/>
            <person name="Jackson S.M."/>
            <person name="Gillam B."/>
            <person name="Chen W."/>
            <person name="Yan L."/>
            <person name="Higginbotham J."/>
            <person name="Cardenas M."/>
            <person name="Waligorski J."/>
            <person name="Applebaum E."/>
            <person name="Phelps L."/>
            <person name="Falcone J."/>
            <person name="Kanchi K."/>
            <person name="Thane T."/>
            <person name="Scimone A."/>
            <person name="Thane N."/>
            <person name="Henke J."/>
            <person name="Wang T."/>
            <person name="Ruppert J."/>
            <person name="Shah N."/>
            <person name="Rotter K."/>
            <person name="Hodges J."/>
            <person name="Ingenthron E."/>
            <person name="Cordes M."/>
            <person name="Kohlberg S."/>
            <person name="Sgro J."/>
            <person name="Delgado B."/>
            <person name="Mead K."/>
            <person name="Chinwalla A."/>
            <person name="Leonard S."/>
            <person name="Crouse K."/>
            <person name="Collura K."/>
            <person name="Kudrna D."/>
            <person name="Currie J."/>
            <person name="He R."/>
            <person name="Angelova A."/>
            <person name="Rajasekar S."/>
            <person name="Mueller T."/>
            <person name="Lomeli R."/>
            <person name="Scara G."/>
            <person name="Ko A."/>
            <person name="Delaney K."/>
            <person name="Wissotski M."/>
            <person name="Lopez G."/>
            <person name="Campos D."/>
            <person name="Braidotti M."/>
            <person name="Ashley E."/>
            <person name="Golser W."/>
            <person name="Kim H."/>
            <person name="Lee S."/>
            <person name="Lin J."/>
            <person name="Dujmic Z."/>
            <person name="Kim W."/>
            <person name="Talag J."/>
            <person name="Zuccolo A."/>
            <person name="Fan C."/>
            <person name="Sebastian A."/>
            <person name="Kramer M."/>
            <person name="Spiegel L."/>
            <person name="Nascimento L."/>
            <person name="Zutavern T."/>
            <person name="Miller B."/>
            <person name="Ambroise C."/>
            <person name="Muller S."/>
            <person name="Spooner W."/>
            <person name="Narechania A."/>
            <person name="Ren L."/>
            <person name="Wei S."/>
            <person name="Kumari S."/>
            <person name="Faga B."/>
            <person name="Levy M.J."/>
            <person name="McMahan L."/>
            <person name="Van Buren P."/>
            <person name="Vaughn M.W."/>
            <person name="Ying K."/>
            <person name="Yeh C.-T."/>
            <person name="Emrich S.J."/>
            <person name="Jia Y."/>
            <person name="Kalyanaraman A."/>
            <person name="Hsia A.-P."/>
            <person name="Barbazuk W.B."/>
            <person name="Baucom R.S."/>
            <person name="Brutnell T.P."/>
            <person name="Carpita N.C."/>
            <person name="Chaparro C."/>
            <person name="Chia J.-M."/>
            <person name="Deragon J.-M."/>
            <person name="Estill J.C."/>
            <person name="Fu Y."/>
            <person name="Jeddeloh J.A."/>
            <person name="Han Y."/>
            <person name="Lee H."/>
            <person name="Li P."/>
            <person name="Lisch D.R."/>
            <person name="Liu S."/>
            <person name="Liu Z."/>
            <person name="Nagel D.H."/>
            <person name="McCann M.C."/>
            <person name="SanMiguel P."/>
            <person name="Myers A.M."/>
            <person name="Nettleton D."/>
            <person name="Nguyen J."/>
            <person name="Penning B.W."/>
            <person name="Ponnala L."/>
            <person name="Schneider K.L."/>
            <person name="Schwartz D.C."/>
            <person name="Sharma A."/>
            <person name="Soderlund C."/>
            <person name="Springer N.M."/>
            <person name="Sun Q."/>
            <person name="Wang H."/>
            <person name="Waterman M."/>
            <person name="Westerman R."/>
            <person name="Wolfgruber T.K."/>
            <person name="Yang L."/>
            <person name="Yu Y."/>
            <person name="Zhang L."/>
            <person name="Zhou S."/>
            <person name="Zhu Q."/>
            <person name="Bennetzen J.L."/>
            <person name="Dawe R.K."/>
            <person name="Jiang J."/>
            <person name="Jiang N."/>
            <person name="Presting G.G."/>
            <person name="Wessler S.R."/>
            <person name="Aluru S."/>
            <person name="Martienssen R.A."/>
            <person name="Clifton S.W."/>
            <person name="McCombie W.R."/>
            <person name="Wing R.A."/>
            <person name="Wilson R.K."/>
        </authorList>
    </citation>
    <scope>NUCLEOTIDE SEQUENCE [LARGE SCALE GENOMIC DNA]</scope>
    <source>
        <strain evidence="5">cv. B73</strain>
    </source>
</reference>
<organism evidence="4 5">
    <name type="scientific">Zea mays</name>
    <name type="common">Maize</name>
    <dbReference type="NCBI Taxonomy" id="4577"/>
    <lineage>
        <taxon>Eukaryota</taxon>
        <taxon>Viridiplantae</taxon>
        <taxon>Streptophyta</taxon>
        <taxon>Embryophyta</taxon>
        <taxon>Tracheophyta</taxon>
        <taxon>Spermatophyta</taxon>
        <taxon>Magnoliopsida</taxon>
        <taxon>Liliopsida</taxon>
        <taxon>Poales</taxon>
        <taxon>Poaceae</taxon>
        <taxon>PACMAD clade</taxon>
        <taxon>Panicoideae</taxon>
        <taxon>Andropogonodae</taxon>
        <taxon>Andropogoneae</taxon>
        <taxon>Tripsacinae</taxon>
        <taxon>Zea</taxon>
    </lineage>
</organism>
<evidence type="ECO:0000256" key="2">
    <source>
        <dbReference type="SAM" id="MobiDB-lite"/>
    </source>
</evidence>
<dbReference type="InterPro" id="IPR000535">
    <property type="entry name" value="MSP_dom"/>
</dbReference>
<dbReference type="Pfam" id="PF00635">
    <property type="entry name" value="Motile_Sperm"/>
    <property type="match status" value="1"/>
</dbReference>
<gene>
    <name evidence="4" type="primary">LOC100278349</name>
</gene>
<dbReference type="AlphaFoldDB" id="A0A804NU93"/>
<accession>A0A804NU93</accession>
<dbReference type="PANTHER" id="PTHR10809">
    <property type="entry name" value="VESICLE-ASSOCIATED MEMBRANE PROTEIN-ASSOCIATED PROTEIN"/>
    <property type="match status" value="1"/>
</dbReference>
<evidence type="ECO:0000313" key="4">
    <source>
        <dbReference type="EnsemblPlants" id="Zm00001eb186710_P001"/>
    </source>
</evidence>
<dbReference type="GO" id="GO:0005789">
    <property type="term" value="C:endoplasmic reticulum membrane"/>
    <property type="evidence" value="ECO:0007669"/>
    <property type="project" value="InterPro"/>
</dbReference>
<evidence type="ECO:0000259" key="3">
    <source>
        <dbReference type="PROSITE" id="PS50202"/>
    </source>
</evidence>
<dbReference type="Proteomes" id="UP000007305">
    <property type="component" value="Chromosome 4"/>
</dbReference>